<name>A0ABX1GIH6_9GAMM</name>
<protein>
    <submittedName>
        <fullName evidence="2">DUF2894 domain-containing protein</fullName>
    </submittedName>
</protein>
<organism evidence="2 3">
    <name type="scientific">Spongiibacter thalassae</name>
    <dbReference type="NCBI Taxonomy" id="2721624"/>
    <lineage>
        <taxon>Bacteria</taxon>
        <taxon>Pseudomonadati</taxon>
        <taxon>Pseudomonadota</taxon>
        <taxon>Gammaproteobacteria</taxon>
        <taxon>Cellvibrionales</taxon>
        <taxon>Spongiibacteraceae</taxon>
        <taxon>Spongiibacter</taxon>
    </lineage>
</organism>
<evidence type="ECO:0000313" key="2">
    <source>
        <dbReference type="EMBL" id="NKI19025.1"/>
    </source>
</evidence>
<evidence type="ECO:0000256" key="1">
    <source>
        <dbReference type="SAM" id="MobiDB-lite"/>
    </source>
</evidence>
<dbReference type="EMBL" id="JAAWWK010000006">
    <property type="protein sequence ID" value="NKI19025.1"/>
    <property type="molecule type" value="Genomic_DNA"/>
</dbReference>
<feature type="region of interest" description="Disordered" evidence="1">
    <location>
        <begin position="200"/>
        <end position="227"/>
    </location>
</feature>
<evidence type="ECO:0000313" key="3">
    <source>
        <dbReference type="Proteomes" id="UP000765845"/>
    </source>
</evidence>
<feature type="compositionally biased region" description="Basic and acidic residues" evidence="1">
    <location>
        <begin position="209"/>
        <end position="219"/>
    </location>
</feature>
<feature type="compositionally biased region" description="Polar residues" evidence="1">
    <location>
        <begin position="177"/>
        <end position="188"/>
    </location>
</feature>
<dbReference type="Proteomes" id="UP000765845">
    <property type="component" value="Unassembled WGS sequence"/>
</dbReference>
<feature type="region of interest" description="Disordered" evidence="1">
    <location>
        <begin position="264"/>
        <end position="285"/>
    </location>
</feature>
<comment type="caution">
    <text evidence="2">The sequence shown here is derived from an EMBL/GenBank/DDBJ whole genome shotgun (WGS) entry which is preliminary data.</text>
</comment>
<feature type="region of interest" description="Disordered" evidence="1">
    <location>
        <begin position="172"/>
        <end position="191"/>
    </location>
</feature>
<dbReference type="InterPro" id="IPR021549">
    <property type="entry name" value="DUF2894"/>
</dbReference>
<sequence length="285" mass="31817">MTEHAPITAGTHRSEPDVEALQRRFDDLQGTGAERISATAWAHIVALHRRWLSASEPRRNRLFNRLSTALEAFVVERDTLQARVDDCLSALPLLSPAQNEHCAQLREQGDLHGVLRYAAACRRRFTHSQLVDELAALRRALDASLDIEVVGLSEVDKMLRAQQQEILSALATAEPESASTSQSPQTSGAPPLKSIKVLRQRSEQNSVEQRVDQAIERSPESPGPLNPQMLAIKALTTMRELSPQYLQRYMAYLDTLFWLDDVDTAANPPKGDKKKNAAKARKKRT</sequence>
<gene>
    <name evidence="2" type="ORF">HCU74_16575</name>
</gene>
<feature type="compositionally biased region" description="Basic residues" evidence="1">
    <location>
        <begin position="276"/>
        <end position="285"/>
    </location>
</feature>
<proteinExistence type="predicted"/>
<dbReference type="RefSeq" id="WP_168451529.1">
    <property type="nucleotide sequence ID" value="NZ_JAAWWK010000006.1"/>
</dbReference>
<reference evidence="2 3" key="1">
    <citation type="submission" date="2020-04" db="EMBL/GenBank/DDBJ databases">
        <authorList>
            <person name="Yoon J."/>
        </authorList>
    </citation>
    <scope>NUCLEOTIDE SEQUENCE [LARGE SCALE GENOMIC DNA]</scope>
    <source>
        <strain evidence="2 3">KMU-166</strain>
    </source>
</reference>
<dbReference type="Pfam" id="PF11445">
    <property type="entry name" value="DUF2894"/>
    <property type="match status" value="1"/>
</dbReference>
<keyword evidence="3" id="KW-1185">Reference proteome</keyword>
<accession>A0ABX1GIH6</accession>